<protein>
    <submittedName>
        <fullName evidence="4">Transcriptional regulator, TetR family</fullName>
    </submittedName>
</protein>
<dbReference type="InterPro" id="IPR050624">
    <property type="entry name" value="HTH-type_Tx_Regulator"/>
</dbReference>
<gene>
    <name evidence="4" type="ORF">Desaf_2227</name>
</gene>
<dbReference type="GO" id="GO:0003677">
    <property type="term" value="F:DNA binding"/>
    <property type="evidence" value="ECO:0007669"/>
    <property type="project" value="UniProtKB-UniRule"/>
</dbReference>
<dbReference type="InterPro" id="IPR009057">
    <property type="entry name" value="Homeodomain-like_sf"/>
</dbReference>
<accession>F3YWR1</accession>
<evidence type="ECO:0000313" key="4">
    <source>
        <dbReference type="EMBL" id="EGJ50554.1"/>
    </source>
</evidence>
<dbReference type="PANTHER" id="PTHR43479:SF11">
    <property type="entry name" value="ACREF_ENVCD OPERON REPRESSOR-RELATED"/>
    <property type="match status" value="1"/>
</dbReference>
<proteinExistence type="predicted"/>
<keyword evidence="1 2" id="KW-0238">DNA-binding</keyword>
<dbReference type="AlphaFoldDB" id="F3YWR1"/>
<dbReference type="InterPro" id="IPR036271">
    <property type="entry name" value="Tet_transcr_reg_TetR-rel_C_sf"/>
</dbReference>
<feature type="DNA-binding region" description="H-T-H motif" evidence="2">
    <location>
        <begin position="24"/>
        <end position="43"/>
    </location>
</feature>
<evidence type="ECO:0000256" key="2">
    <source>
        <dbReference type="PROSITE-ProRule" id="PRU00335"/>
    </source>
</evidence>
<feature type="domain" description="HTH tetR-type" evidence="3">
    <location>
        <begin position="1"/>
        <end position="61"/>
    </location>
</feature>
<dbReference type="RefSeq" id="WP_014260270.1">
    <property type="nucleotide sequence ID" value="NC_016629.1"/>
</dbReference>
<evidence type="ECO:0000256" key="1">
    <source>
        <dbReference type="ARBA" id="ARBA00023125"/>
    </source>
</evidence>
<keyword evidence="5" id="KW-1185">Reference proteome</keyword>
<dbReference type="HOGENOM" id="CLU_069356_12_2_7"/>
<organism evidence="4 5">
    <name type="scientific">Desulfocurvibacter africanus subsp. africanus str. Walvis Bay</name>
    <dbReference type="NCBI Taxonomy" id="690850"/>
    <lineage>
        <taxon>Bacteria</taxon>
        <taxon>Pseudomonadati</taxon>
        <taxon>Thermodesulfobacteriota</taxon>
        <taxon>Desulfovibrionia</taxon>
        <taxon>Desulfovibrionales</taxon>
        <taxon>Desulfovibrionaceae</taxon>
        <taxon>Desulfocurvibacter</taxon>
    </lineage>
</organism>
<dbReference type="SUPFAM" id="SSF48498">
    <property type="entry name" value="Tetracyclin repressor-like, C-terminal domain"/>
    <property type="match status" value="1"/>
</dbReference>
<dbReference type="Proteomes" id="UP000007844">
    <property type="component" value="Chromosome"/>
</dbReference>
<dbReference type="eggNOG" id="COG1309">
    <property type="taxonomic scope" value="Bacteria"/>
</dbReference>
<dbReference type="SUPFAM" id="SSF46689">
    <property type="entry name" value="Homeodomain-like"/>
    <property type="match status" value="1"/>
</dbReference>
<dbReference type="EMBL" id="CP003221">
    <property type="protein sequence ID" value="EGJ50554.1"/>
    <property type="molecule type" value="Genomic_DNA"/>
</dbReference>
<dbReference type="Gene3D" id="1.10.357.10">
    <property type="entry name" value="Tetracycline Repressor, domain 2"/>
    <property type="match status" value="1"/>
</dbReference>
<evidence type="ECO:0000313" key="5">
    <source>
        <dbReference type="Proteomes" id="UP000007844"/>
    </source>
</evidence>
<reference evidence="4 5" key="1">
    <citation type="journal article" date="2011" name="J. Bacteriol.">
        <title>Genome sequence of the mercury-methylating and pleomorphic Desulfovibrio africanus Strain Walvis Bay.</title>
        <authorList>
            <person name="Brown S.D."/>
            <person name="Wall J.D."/>
            <person name="Kucken A.M."/>
            <person name="Gilmour C.C."/>
            <person name="Podar M."/>
            <person name="Brandt C.C."/>
            <person name="Teshima H."/>
            <person name="Detter J.C."/>
            <person name="Han C.S."/>
            <person name="Land M.L."/>
            <person name="Lucas S."/>
            <person name="Han J."/>
            <person name="Pennacchio L."/>
            <person name="Nolan M."/>
            <person name="Pitluck S."/>
            <person name="Woyke T."/>
            <person name="Goodwin L."/>
            <person name="Palumbo A.V."/>
            <person name="Elias D.A."/>
        </authorList>
    </citation>
    <scope>NUCLEOTIDE SEQUENCE [LARGE SCALE GENOMIC DNA]</scope>
    <source>
        <strain evidence="4 5">Walvis Bay</strain>
    </source>
</reference>
<dbReference type="STRING" id="690850.Desaf_2227"/>
<dbReference type="InterPro" id="IPR001647">
    <property type="entry name" value="HTH_TetR"/>
</dbReference>
<evidence type="ECO:0000259" key="3">
    <source>
        <dbReference type="PROSITE" id="PS50977"/>
    </source>
</evidence>
<sequence>MEKITPILNAARDLFAEKGFEQTPIADIAKKAGVAGGTIIYHFKSKENLLFILIRQILYSLYRHAQDEISTATNGLNAVESYIRAFFSFLDSRGSDFKVLLKTNPFEVINLQEHPNADVKLIFDRYLDLLVDAIKRGQADGSIRDGQPAELGKFIFAALFGSAQLKVVFGDSSTNLRDSALHFARAGLKK</sequence>
<dbReference type="PROSITE" id="PS50977">
    <property type="entry name" value="HTH_TETR_2"/>
    <property type="match status" value="1"/>
</dbReference>
<dbReference type="Gene3D" id="1.10.10.60">
    <property type="entry name" value="Homeodomain-like"/>
    <property type="match status" value="1"/>
</dbReference>
<name>F3YWR1_DESAF</name>
<dbReference type="Pfam" id="PF00440">
    <property type="entry name" value="TetR_N"/>
    <property type="match status" value="1"/>
</dbReference>
<dbReference type="KEGG" id="daf:Desaf_2227"/>
<dbReference type="PRINTS" id="PR00455">
    <property type="entry name" value="HTHTETR"/>
</dbReference>
<dbReference type="PANTHER" id="PTHR43479">
    <property type="entry name" value="ACREF/ENVCD OPERON REPRESSOR-RELATED"/>
    <property type="match status" value="1"/>
</dbReference>